<dbReference type="AlphaFoldDB" id="A0A6J4L570"/>
<proteinExistence type="predicted"/>
<feature type="non-terminal residue" evidence="2">
    <location>
        <position position="1"/>
    </location>
</feature>
<feature type="non-terminal residue" evidence="2">
    <location>
        <position position="126"/>
    </location>
</feature>
<sequence>CGGTRRKARGAEGRRALRAAGGGPGRPGVRRGAARLRGPRRGRGRSRGSPCPRQGGRRGSAARVGRGVPRWGAWGTVTPVPDPHRAARPGRCQARRGRRGGATYEGPPGAVRGGPSTAGRTKKAVS</sequence>
<name>A0A6J4L570_9BACT</name>
<feature type="compositionally biased region" description="Low complexity" evidence="1">
    <location>
        <begin position="47"/>
        <end position="70"/>
    </location>
</feature>
<gene>
    <name evidence="2" type="ORF">AVDCRST_MAG11-2035</name>
</gene>
<reference evidence="2" key="1">
    <citation type="submission" date="2020-02" db="EMBL/GenBank/DDBJ databases">
        <authorList>
            <person name="Meier V. D."/>
        </authorList>
    </citation>
    <scope>NUCLEOTIDE SEQUENCE</scope>
    <source>
        <strain evidence="2">AVDCRST_MAG11</strain>
    </source>
</reference>
<feature type="region of interest" description="Disordered" evidence="1">
    <location>
        <begin position="1"/>
        <end position="126"/>
    </location>
</feature>
<accession>A0A6J4L570</accession>
<evidence type="ECO:0000313" key="2">
    <source>
        <dbReference type="EMBL" id="CAA9321668.1"/>
    </source>
</evidence>
<feature type="compositionally biased region" description="Basic residues" evidence="1">
    <location>
        <begin position="28"/>
        <end position="46"/>
    </location>
</feature>
<protein>
    <submittedName>
        <fullName evidence="2">Uncharacterized protein</fullName>
    </submittedName>
</protein>
<evidence type="ECO:0000256" key="1">
    <source>
        <dbReference type="SAM" id="MobiDB-lite"/>
    </source>
</evidence>
<dbReference type="EMBL" id="CADCTU010000480">
    <property type="protein sequence ID" value="CAA9321668.1"/>
    <property type="molecule type" value="Genomic_DNA"/>
</dbReference>
<organism evidence="2">
    <name type="scientific">uncultured Gemmatimonadaceae bacterium</name>
    <dbReference type="NCBI Taxonomy" id="246130"/>
    <lineage>
        <taxon>Bacteria</taxon>
        <taxon>Pseudomonadati</taxon>
        <taxon>Gemmatimonadota</taxon>
        <taxon>Gemmatimonadia</taxon>
        <taxon>Gemmatimonadales</taxon>
        <taxon>Gemmatimonadaceae</taxon>
        <taxon>environmental samples</taxon>
    </lineage>
</organism>